<feature type="domain" description="SpaA-like prealbumin fold" evidence="4">
    <location>
        <begin position="342"/>
        <end position="434"/>
    </location>
</feature>
<dbReference type="AlphaFoldDB" id="A0A133MW94"/>
<dbReference type="Gene3D" id="2.60.40.740">
    <property type="match status" value="1"/>
</dbReference>
<dbReference type="NCBIfam" id="NF033902">
    <property type="entry name" value="iso_D2_wall_anc"/>
    <property type="match status" value="1"/>
</dbReference>
<dbReference type="Proteomes" id="UP000070646">
    <property type="component" value="Unassembled WGS sequence"/>
</dbReference>
<keyword evidence="1" id="KW-1133">Transmembrane helix</keyword>
<dbReference type="Pfam" id="PF17802">
    <property type="entry name" value="SpaA"/>
    <property type="match status" value="1"/>
</dbReference>
<dbReference type="Pfam" id="PF16569">
    <property type="entry name" value="GramPos_pilinBB"/>
    <property type="match status" value="1"/>
</dbReference>
<feature type="transmembrane region" description="Helical" evidence="1">
    <location>
        <begin position="491"/>
        <end position="513"/>
    </location>
</feature>
<comment type="caution">
    <text evidence="5">The sequence shown here is derived from an EMBL/GenBank/DDBJ whole genome shotgun (WGS) entry which is preliminary data.</text>
</comment>
<dbReference type="EMBL" id="LRPU01000142">
    <property type="protein sequence ID" value="KXA08317.1"/>
    <property type="molecule type" value="Genomic_DNA"/>
</dbReference>
<dbReference type="InterPro" id="IPR048052">
    <property type="entry name" value="FM1-like"/>
</dbReference>
<feature type="signal peptide" evidence="2">
    <location>
        <begin position="1"/>
        <end position="30"/>
    </location>
</feature>
<gene>
    <name evidence="5" type="ORF">HMPREF3222_02436</name>
</gene>
<protein>
    <submittedName>
        <fullName evidence="5">Cna protein B-type domain protein</fullName>
    </submittedName>
</protein>
<keyword evidence="2" id="KW-0732">Signal</keyword>
<feature type="chain" id="PRO_5007457599" evidence="2">
    <location>
        <begin position="31"/>
        <end position="524"/>
    </location>
</feature>
<evidence type="ECO:0000256" key="1">
    <source>
        <dbReference type="SAM" id="Phobius"/>
    </source>
</evidence>
<accession>A0A133MW94</accession>
<dbReference type="InterPro" id="IPR026466">
    <property type="entry name" value="Fim_isopep_form_D2_dom"/>
</dbReference>
<sequence>MRNNILKKFSFIMVFMFMFIFITTSIPVFAATPSISKDAPSKGSITISKKGAVFTAYKLLDAIKSGDAYEYLPSNNFKDFFNNSKYGSYSQEAIPKLSGEEVKEFAVNLHKYVLDNKISGQELTDGQKNNVDLGYYLVTETSSNSEGAAVASTPIIVSVPQVSGDSWNYDVTINPKDNTPILEKNIVKENQRVKTSSENIGDVIKYEVKASIPVYQSNAQNIMYKFTDTMSKGLTYDEATGFKVTSGNKVFIKDKDYTVEAKKQGDESTVITINFVYDNIKAYADTGITLNYQATLNSEAVVSTQENGGNPNNIQLDYTNNPHIENSYKKLTDKVTTYTWGFAITKVDSELNSKLLQGAEFSVKDASGKTVAKYTYDEKGQVVSLSGNGVTDSNGVTTFVGLKEGKYLIKEEVAPSGYSLLKNPVEVTITANKDKSGNYTGAATIEVSNSNKAGKIINDISEKDGNILFNVKIENHAGFSLPSTGGLGNTGFIKIAIILLSIVCVLAILGLGYTKVENSRKTKN</sequence>
<dbReference type="Gene3D" id="2.60.40.10">
    <property type="entry name" value="Immunoglobulins"/>
    <property type="match status" value="2"/>
</dbReference>
<dbReference type="PATRIC" id="fig|1502.174.peg.2450"/>
<reference evidence="5 6" key="1">
    <citation type="submission" date="2016-01" db="EMBL/GenBank/DDBJ databases">
        <authorList>
            <person name="Oliw E.H."/>
        </authorList>
    </citation>
    <scope>NUCLEOTIDE SEQUENCE [LARGE SCALE GENOMIC DNA]</scope>
    <source>
        <strain evidence="5 6">MJR7757A</strain>
    </source>
</reference>
<evidence type="ECO:0000313" key="6">
    <source>
        <dbReference type="Proteomes" id="UP000070646"/>
    </source>
</evidence>
<name>A0A133MW94_CLOPF</name>
<dbReference type="RefSeq" id="WP_060796370.1">
    <property type="nucleotide sequence ID" value="NZ_KQ956277.1"/>
</dbReference>
<dbReference type="InterPro" id="IPR041033">
    <property type="entry name" value="SpaA_PFL_dom_1"/>
</dbReference>
<evidence type="ECO:0000259" key="4">
    <source>
        <dbReference type="Pfam" id="PF17802"/>
    </source>
</evidence>
<evidence type="ECO:0000259" key="3">
    <source>
        <dbReference type="Pfam" id="PF16569"/>
    </source>
</evidence>
<evidence type="ECO:0000256" key="2">
    <source>
        <dbReference type="SAM" id="SignalP"/>
    </source>
</evidence>
<keyword evidence="1" id="KW-0812">Transmembrane</keyword>
<evidence type="ECO:0000313" key="5">
    <source>
        <dbReference type="EMBL" id="KXA08317.1"/>
    </source>
</evidence>
<proteinExistence type="predicted"/>
<organism evidence="5 6">
    <name type="scientific">Clostridium perfringens</name>
    <dbReference type="NCBI Taxonomy" id="1502"/>
    <lineage>
        <taxon>Bacteria</taxon>
        <taxon>Bacillati</taxon>
        <taxon>Bacillota</taxon>
        <taxon>Clostridia</taxon>
        <taxon>Eubacteriales</taxon>
        <taxon>Clostridiaceae</taxon>
        <taxon>Clostridium</taxon>
    </lineage>
</organism>
<keyword evidence="1" id="KW-0472">Membrane</keyword>
<dbReference type="InterPro" id="IPR013783">
    <property type="entry name" value="Ig-like_fold"/>
</dbReference>
<dbReference type="NCBIfam" id="TIGR04226">
    <property type="entry name" value="RrgB_K2N_iso_D2"/>
    <property type="match status" value="1"/>
</dbReference>
<dbReference type="InterPro" id="IPR032334">
    <property type="entry name" value="GramPos_pilinBB"/>
</dbReference>
<feature type="domain" description="Gram-positive pilin backbone subunit 2 Cna-B-like" evidence="3">
    <location>
        <begin position="200"/>
        <end position="322"/>
    </location>
</feature>